<proteinExistence type="predicted"/>
<dbReference type="PANTHER" id="PTHR45036:SF1">
    <property type="entry name" value="METHYLTRANSFERASE LIKE 7A"/>
    <property type="match status" value="1"/>
</dbReference>
<evidence type="ECO:0000313" key="4">
    <source>
        <dbReference type="Proteomes" id="UP000245942"/>
    </source>
</evidence>
<dbReference type="AlphaFoldDB" id="A0A316U7L1"/>
<evidence type="ECO:0000256" key="1">
    <source>
        <dbReference type="SAM" id="Phobius"/>
    </source>
</evidence>
<reference evidence="3 4" key="1">
    <citation type="journal article" date="2018" name="Mol. Biol. Evol.">
        <title>Broad Genomic Sampling Reveals a Smut Pathogenic Ancestry of the Fungal Clade Ustilaginomycotina.</title>
        <authorList>
            <person name="Kijpornyongpan T."/>
            <person name="Mondo S.J."/>
            <person name="Barry K."/>
            <person name="Sandor L."/>
            <person name="Lee J."/>
            <person name="Lipzen A."/>
            <person name="Pangilinan J."/>
            <person name="LaButti K."/>
            <person name="Hainaut M."/>
            <person name="Henrissat B."/>
            <person name="Grigoriev I.V."/>
            <person name="Spatafora J.W."/>
            <person name="Aime M.C."/>
        </authorList>
    </citation>
    <scope>NUCLEOTIDE SEQUENCE [LARGE SCALE GENOMIC DNA]</scope>
    <source>
        <strain evidence="3 4">MCA 4718</strain>
    </source>
</reference>
<dbReference type="Proteomes" id="UP000245942">
    <property type="component" value="Unassembled WGS sequence"/>
</dbReference>
<dbReference type="InterPro" id="IPR052356">
    <property type="entry name" value="Thiol_S-MT"/>
</dbReference>
<keyword evidence="1" id="KW-1133">Transmembrane helix</keyword>
<dbReference type="InterPro" id="IPR013216">
    <property type="entry name" value="Methyltransf_11"/>
</dbReference>
<keyword evidence="1" id="KW-0812">Transmembrane</keyword>
<evidence type="ECO:0000259" key="2">
    <source>
        <dbReference type="Pfam" id="PF08241"/>
    </source>
</evidence>
<dbReference type="EMBL" id="KZ819328">
    <property type="protein sequence ID" value="PWN20431.1"/>
    <property type="molecule type" value="Genomic_DNA"/>
</dbReference>
<dbReference type="PANTHER" id="PTHR45036">
    <property type="entry name" value="METHYLTRANSFERASE LIKE 7B"/>
    <property type="match status" value="1"/>
</dbReference>
<dbReference type="OrthoDB" id="540004at2759"/>
<accession>A0A316U7L1</accession>
<organism evidence="3 4">
    <name type="scientific">Pseudomicrostroma glucosiphilum</name>
    <dbReference type="NCBI Taxonomy" id="1684307"/>
    <lineage>
        <taxon>Eukaryota</taxon>
        <taxon>Fungi</taxon>
        <taxon>Dikarya</taxon>
        <taxon>Basidiomycota</taxon>
        <taxon>Ustilaginomycotina</taxon>
        <taxon>Exobasidiomycetes</taxon>
        <taxon>Microstromatales</taxon>
        <taxon>Microstromatales incertae sedis</taxon>
        <taxon>Pseudomicrostroma</taxon>
    </lineage>
</organism>
<name>A0A316U7L1_9BASI</name>
<dbReference type="Pfam" id="PF08241">
    <property type="entry name" value="Methyltransf_11"/>
    <property type="match status" value="1"/>
</dbReference>
<evidence type="ECO:0000313" key="3">
    <source>
        <dbReference type="EMBL" id="PWN20431.1"/>
    </source>
</evidence>
<dbReference type="GO" id="GO:0008757">
    <property type="term" value="F:S-adenosylmethionine-dependent methyltransferase activity"/>
    <property type="evidence" value="ECO:0007669"/>
    <property type="project" value="InterPro"/>
</dbReference>
<protein>
    <recommendedName>
        <fullName evidence="2">Methyltransferase type 11 domain-containing protein</fullName>
    </recommendedName>
</protein>
<dbReference type="CDD" id="cd02440">
    <property type="entry name" value="AdoMet_MTases"/>
    <property type="match status" value="1"/>
</dbReference>
<dbReference type="Gene3D" id="3.40.50.150">
    <property type="entry name" value="Vaccinia Virus protein VP39"/>
    <property type="match status" value="1"/>
</dbReference>
<sequence length="279" mass="30862">MAGTAQVKLTTSQPHSPTLLEAIVGLSKPVILAFYIFLYGLPISIVQQLATLSPSKLLSPWAWRDAIWGNGSPAILKEGDKMMYDAKKEFVSLAYGTVLEVGAGSGETIKYYDEDKIEKLFALEPFLPLVKVLKKTITARGPSFQRKTTVIPLGIQEKSLLRSEYGIAKESVDSLILVQCLCSMPQPKKHLKYCVELLKPGGTLVLIEHVTSPHPTTRLLQDLITPLWSFAANGCELNRDTLASMESLNCWEDVVVKRPTVQTTADLIPHIFVKATKKR</sequence>
<gene>
    <name evidence="3" type="ORF">BCV69DRAFT_299558</name>
</gene>
<dbReference type="InterPro" id="IPR029063">
    <property type="entry name" value="SAM-dependent_MTases_sf"/>
</dbReference>
<dbReference type="RefSeq" id="XP_025347591.1">
    <property type="nucleotide sequence ID" value="XM_025494345.1"/>
</dbReference>
<feature type="transmembrane region" description="Helical" evidence="1">
    <location>
        <begin position="30"/>
        <end position="50"/>
    </location>
</feature>
<dbReference type="GeneID" id="37016079"/>
<dbReference type="STRING" id="1684307.A0A316U7L1"/>
<keyword evidence="1" id="KW-0472">Membrane</keyword>
<feature type="domain" description="Methyltransferase type 11" evidence="2">
    <location>
        <begin position="99"/>
        <end position="206"/>
    </location>
</feature>
<dbReference type="SUPFAM" id="SSF53335">
    <property type="entry name" value="S-adenosyl-L-methionine-dependent methyltransferases"/>
    <property type="match status" value="1"/>
</dbReference>
<keyword evidence="4" id="KW-1185">Reference proteome</keyword>